<evidence type="ECO:0000256" key="8">
    <source>
        <dbReference type="NCBIfam" id="TIGR00188"/>
    </source>
</evidence>
<dbReference type="EMBL" id="VIKT02000007">
    <property type="protein sequence ID" value="NHF62715.1"/>
    <property type="molecule type" value="Genomic_DNA"/>
</dbReference>
<dbReference type="InterPro" id="IPR020539">
    <property type="entry name" value="RNase_P_CS"/>
</dbReference>
<dbReference type="AlphaFoldDB" id="A0A9E5JNE6"/>
<dbReference type="RefSeq" id="WP_152583316.1">
    <property type="nucleotide sequence ID" value="NZ_JAVJPO010000024.1"/>
</dbReference>
<sequence>MLARAHRILRGEDFRRIVRRGRRASSSVAVIYCAPSDEEAGPRFGFIVSSKVGNAVHRNRVRRRLRAICAAASFVPTTADIVIRALPGAVDAGWDTLRSDIEGGLRRVVMT</sequence>
<gene>
    <name evidence="7 9" type="primary">rnpA</name>
    <name evidence="9" type="ORF">FK219_005605</name>
</gene>
<evidence type="ECO:0000256" key="4">
    <source>
        <dbReference type="ARBA" id="ARBA00022759"/>
    </source>
</evidence>
<dbReference type="PANTHER" id="PTHR33992">
    <property type="entry name" value="RIBONUCLEASE P PROTEIN COMPONENT"/>
    <property type="match status" value="1"/>
</dbReference>
<evidence type="ECO:0000256" key="1">
    <source>
        <dbReference type="ARBA" id="ARBA00002663"/>
    </source>
</evidence>
<evidence type="ECO:0000256" key="6">
    <source>
        <dbReference type="ARBA" id="ARBA00022884"/>
    </source>
</evidence>
<dbReference type="Proteomes" id="UP000818266">
    <property type="component" value="Unassembled WGS sequence"/>
</dbReference>
<keyword evidence="5 7" id="KW-0378">Hydrolase</keyword>
<evidence type="ECO:0000256" key="3">
    <source>
        <dbReference type="ARBA" id="ARBA00022722"/>
    </source>
</evidence>
<keyword evidence="4 7" id="KW-0255">Endonuclease</keyword>
<dbReference type="PANTHER" id="PTHR33992:SF1">
    <property type="entry name" value="RIBONUCLEASE P PROTEIN COMPONENT"/>
    <property type="match status" value="1"/>
</dbReference>
<dbReference type="GO" id="GO:0030677">
    <property type="term" value="C:ribonuclease P complex"/>
    <property type="evidence" value="ECO:0007669"/>
    <property type="project" value="TreeGrafter"/>
</dbReference>
<reference evidence="9 10" key="1">
    <citation type="submission" date="2020-03" db="EMBL/GenBank/DDBJ databases">
        <title>Chryseoglobus sp. isolated from a deep-sea seamount.</title>
        <authorList>
            <person name="Zhang D.-C."/>
        </authorList>
    </citation>
    <scope>NUCLEOTIDE SEQUENCE [LARGE SCALE GENOMIC DNA]</scope>
    <source>
        <strain evidence="9 10">KN1116</strain>
    </source>
</reference>
<evidence type="ECO:0000256" key="5">
    <source>
        <dbReference type="ARBA" id="ARBA00022801"/>
    </source>
</evidence>
<dbReference type="Pfam" id="PF00825">
    <property type="entry name" value="Ribonuclease_P"/>
    <property type="match status" value="1"/>
</dbReference>
<proteinExistence type="inferred from homology"/>
<name>A0A9E5JNE6_9MICO</name>
<comment type="subunit">
    <text evidence="7">Consists of a catalytic RNA component (M1 or rnpB) and a protein subunit.</text>
</comment>
<dbReference type="HAMAP" id="MF_00227">
    <property type="entry name" value="RNase_P"/>
    <property type="match status" value="1"/>
</dbReference>
<comment type="function">
    <text evidence="1 7">RNaseP catalyzes the removal of the 5'-leader sequence from pre-tRNA to produce the mature 5'-terminus. It can also cleave other RNA substrates such as 4.5S RNA. The protein component plays an auxiliary but essential role in vivo by binding to the 5'-leader sequence and broadening the substrate specificity of the ribozyme.</text>
</comment>
<evidence type="ECO:0000256" key="7">
    <source>
        <dbReference type="HAMAP-Rule" id="MF_00227"/>
    </source>
</evidence>
<keyword evidence="2 7" id="KW-0819">tRNA processing</keyword>
<keyword evidence="6 7" id="KW-0694">RNA-binding</keyword>
<dbReference type="GO" id="GO:0000049">
    <property type="term" value="F:tRNA binding"/>
    <property type="evidence" value="ECO:0007669"/>
    <property type="project" value="UniProtKB-UniRule"/>
</dbReference>
<dbReference type="GO" id="GO:0004526">
    <property type="term" value="F:ribonuclease P activity"/>
    <property type="evidence" value="ECO:0007669"/>
    <property type="project" value="UniProtKB-UniRule"/>
</dbReference>
<dbReference type="OrthoDB" id="196964at2"/>
<evidence type="ECO:0000313" key="10">
    <source>
        <dbReference type="Proteomes" id="UP000818266"/>
    </source>
</evidence>
<dbReference type="EC" id="3.1.26.5" evidence="7 8"/>
<dbReference type="InterPro" id="IPR000100">
    <property type="entry name" value="RNase_P"/>
</dbReference>
<evidence type="ECO:0000256" key="2">
    <source>
        <dbReference type="ARBA" id="ARBA00022694"/>
    </source>
</evidence>
<protein>
    <recommendedName>
        <fullName evidence="7 8">Ribonuclease P protein component</fullName>
        <shortName evidence="7">RNase P protein</shortName>
        <shortName evidence="7">RNaseP protein</shortName>
        <ecNumber evidence="7 8">3.1.26.5</ecNumber>
    </recommendedName>
    <alternativeName>
        <fullName evidence="7">Protein C5</fullName>
    </alternativeName>
</protein>
<comment type="caution">
    <text evidence="9">The sequence shown here is derived from an EMBL/GenBank/DDBJ whole genome shotgun (WGS) entry which is preliminary data.</text>
</comment>
<dbReference type="GO" id="GO:0042781">
    <property type="term" value="F:3'-tRNA processing endoribonuclease activity"/>
    <property type="evidence" value="ECO:0007669"/>
    <property type="project" value="TreeGrafter"/>
</dbReference>
<comment type="similarity">
    <text evidence="7">Belongs to the RnpA family.</text>
</comment>
<comment type="catalytic activity">
    <reaction evidence="7">
        <text>Endonucleolytic cleavage of RNA, removing 5'-extranucleotides from tRNA precursor.</text>
        <dbReference type="EC" id="3.1.26.5"/>
    </reaction>
</comment>
<dbReference type="PROSITE" id="PS00648">
    <property type="entry name" value="RIBONUCLEASE_P"/>
    <property type="match status" value="1"/>
</dbReference>
<dbReference type="InterPro" id="IPR020568">
    <property type="entry name" value="Ribosomal_Su5_D2-typ_SF"/>
</dbReference>
<accession>A0A9E5JNE6</accession>
<dbReference type="InterPro" id="IPR014721">
    <property type="entry name" value="Ribsml_uS5_D2-typ_fold_subgr"/>
</dbReference>
<keyword evidence="3 7" id="KW-0540">Nuclease</keyword>
<dbReference type="SUPFAM" id="SSF54211">
    <property type="entry name" value="Ribosomal protein S5 domain 2-like"/>
    <property type="match status" value="1"/>
</dbReference>
<organism evidence="9 10">
    <name type="scientific">Microcella pacifica</name>
    <dbReference type="NCBI Taxonomy" id="2591847"/>
    <lineage>
        <taxon>Bacteria</taxon>
        <taxon>Bacillati</taxon>
        <taxon>Actinomycetota</taxon>
        <taxon>Actinomycetes</taxon>
        <taxon>Micrococcales</taxon>
        <taxon>Microbacteriaceae</taxon>
        <taxon>Microcella</taxon>
    </lineage>
</organism>
<keyword evidence="10" id="KW-1185">Reference proteome</keyword>
<dbReference type="Gene3D" id="3.30.230.10">
    <property type="match status" value="1"/>
</dbReference>
<evidence type="ECO:0000313" key="9">
    <source>
        <dbReference type="EMBL" id="NHF62715.1"/>
    </source>
</evidence>
<dbReference type="GO" id="GO:0001682">
    <property type="term" value="P:tRNA 5'-leader removal"/>
    <property type="evidence" value="ECO:0007669"/>
    <property type="project" value="UniProtKB-UniRule"/>
</dbReference>
<dbReference type="NCBIfam" id="TIGR00188">
    <property type="entry name" value="rnpA"/>
    <property type="match status" value="1"/>
</dbReference>